<dbReference type="NCBIfam" id="TIGR01376">
    <property type="entry name" value="POMP_repeat"/>
    <property type="match status" value="2"/>
</dbReference>
<evidence type="ECO:0000256" key="3">
    <source>
        <dbReference type="ARBA" id="ARBA00007542"/>
    </source>
</evidence>
<dbReference type="Pfam" id="PF02415">
    <property type="entry name" value="Chlam_PMP"/>
    <property type="match status" value="3"/>
</dbReference>
<dbReference type="EMBL" id="LN847049">
    <property type="protein sequence ID" value="CRI42569.1"/>
    <property type="molecule type" value="Genomic_DNA"/>
</dbReference>
<evidence type="ECO:0000313" key="11">
    <source>
        <dbReference type="EMBL" id="CRI42569.1"/>
    </source>
</evidence>
<dbReference type="InterPro" id="IPR011050">
    <property type="entry name" value="Pectin_lyase_fold/virulence"/>
</dbReference>
<evidence type="ECO:0000256" key="2">
    <source>
        <dbReference type="ARBA" id="ARBA00004416"/>
    </source>
</evidence>
<evidence type="ECO:0000256" key="5">
    <source>
        <dbReference type="ARBA" id="ARBA00022525"/>
    </source>
</evidence>
<dbReference type="InterPro" id="IPR003368">
    <property type="entry name" value="POMP_repeat"/>
</dbReference>
<feature type="chain" id="PRO_5002524686" evidence="9">
    <location>
        <begin position="22"/>
        <end position="514"/>
    </location>
</feature>
<comment type="similarity">
    <text evidence="3">Belongs to the PMP outer membrane protein family.</text>
</comment>
<evidence type="ECO:0000256" key="8">
    <source>
        <dbReference type="ARBA" id="ARBA00023237"/>
    </source>
</evidence>
<dbReference type="AlphaFoldDB" id="A0A0F7WW21"/>
<evidence type="ECO:0000256" key="6">
    <source>
        <dbReference type="ARBA" id="ARBA00022729"/>
    </source>
</evidence>
<evidence type="ECO:0000256" key="4">
    <source>
        <dbReference type="ARBA" id="ARBA00022512"/>
    </source>
</evidence>
<name>A0A0F7WW21_CHLPN</name>
<feature type="domain" description="Chlamydia polymorphic membrane middle" evidence="10">
    <location>
        <begin position="349"/>
        <end position="508"/>
    </location>
</feature>
<gene>
    <name evidence="11" type="primary">pmp12</name>
    <name evidence="11" type="ORF">BN1224_DC9_BS_00520</name>
</gene>
<dbReference type="GO" id="GO:0009279">
    <property type="term" value="C:cell outer membrane"/>
    <property type="evidence" value="ECO:0007669"/>
    <property type="project" value="UniProtKB-SubCell"/>
</dbReference>
<sequence length="514" mass="56151">MTILRNFLTCSALFLALPAAAQVVYLHESDGYNGAINNKSLEPKITCYPEGTSYIFLDDVRISNVKHDQEDAGVFINRSGNLFFMGNRCNFTFHNLMTEGFGAAISNRVGDTTLTLSNFSYLAFTSAPLLPQGRGAIYSLGSVMIENSEEVTFCGNYSSWSGAAIYTPYLLGSKASRPSVNLSGNRYLVFRDNVSQGYGGAISTHNLTLTTRGPSCFENNHAYHDVNSNGGAIAIAPGGSISISVKSGDLIFKGNTASQDGNTIHNSIHLQSGAQFKNLRAVSESGVYFYDPISHSESHKITDLVINAPEGKETYEGTISFSGLCLDDHEVCAENLTSTILQDVTLAGGTLSLSDGVTLQLHSFKQEANSTLTMSPGTTLLCSGDARVQNLHILIEDTDNFVPVRIRAEDKDALVSLEKLKVAFEAYWSVYDFPQFKEAFTIPLLELLGPSFDSLLLGETTLERTQVTTENDAVRGFWSLSWEEYPPSLDKDRRITPTKKTVFLTWNPEITSTP</sequence>
<evidence type="ECO:0000256" key="9">
    <source>
        <dbReference type="SAM" id="SignalP"/>
    </source>
</evidence>
<evidence type="ECO:0000256" key="7">
    <source>
        <dbReference type="ARBA" id="ARBA00023136"/>
    </source>
</evidence>
<keyword evidence="8" id="KW-0998">Cell outer membrane</keyword>
<protein>
    <submittedName>
        <fullName evidence="11">Probable outer membrane protein pmp12</fullName>
    </submittedName>
</protein>
<reference evidence="11" key="1">
    <citation type="submission" date="2015-05" db="EMBL/GenBank/DDBJ databases">
        <authorList>
            <person name="Rattei Thomas"/>
        </authorList>
    </citation>
    <scope>NUCLEOTIDE SEQUENCE</scope>
    <source>
        <strain evidence="11">DC9</strain>
    </source>
</reference>
<keyword evidence="4" id="KW-0134">Cell wall</keyword>
<dbReference type="SUPFAM" id="SSF51126">
    <property type="entry name" value="Pectin lyase-like"/>
    <property type="match status" value="1"/>
</dbReference>
<comment type="subcellular location">
    <subcellularLocation>
        <location evidence="2">Cell outer membrane</location>
        <topology evidence="2">Peripheral membrane protein</topology>
        <orientation evidence="2">Extracellular side</orientation>
    </subcellularLocation>
    <subcellularLocation>
        <location evidence="1">Secreted</location>
        <location evidence="1">Cell wall</location>
    </subcellularLocation>
</comment>
<feature type="signal peptide" evidence="9">
    <location>
        <begin position="1"/>
        <end position="21"/>
    </location>
</feature>
<keyword evidence="6 9" id="KW-0732">Signal</keyword>
<dbReference type="InterPro" id="IPR011427">
    <property type="entry name" value="Polymorphic_membr_middle"/>
</dbReference>
<keyword evidence="5" id="KW-0964">Secreted</keyword>
<evidence type="ECO:0000256" key="1">
    <source>
        <dbReference type="ARBA" id="ARBA00004191"/>
    </source>
</evidence>
<evidence type="ECO:0000259" key="10">
    <source>
        <dbReference type="Pfam" id="PF07548"/>
    </source>
</evidence>
<organism evidence="11">
    <name type="scientific">Chlamydia pneumoniae</name>
    <name type="common">Chlamydophila pneumoniae</name>
    <dbReference type="NCBI Taxonomy" id="83558"/>
    <lineage>
        <taxon>Bacteria</taxon>
        <taxon>Pseudomonadati</taxon>
        <taxon>Chlamydiota</taxon>
        <taxon>Chlamydiia</taxon>
        <taxon>Chlamydiales</taxon>
        <taxon>Chlamydiaceae</taxon>
        <taxon>Chlamydia/Chlamydophila group</taxon>
        <taxon>Chlamydia</taxon>
    </lineage>
</organism>
<keyword evidence="7" id="KW-0472">Membrane</keyword>
<dbReference type="Pfam" id="PF07548">
    <property type="entry name" value="ChlamPMP_M"/>
    <property type="match status" value="1"/>
</dbReference>
<accession>A0A0F7WW21</accession>
<proteinExistence type="inferred from homology"/>